<organism evidence="1 2">
    <name type="scientific">Streptomyces coacervatus</name>
    <dbReference type="NCBI Taxonomy" id="647381"/>
    <lineage>
        <taxon>Bacteria</taxon>
        <taxon>Bacillati</taxon>
        <taxon>Actinomycetota</taxon>
        <taxon>Actinomycetes</taxon>
        <taxon>Kitasatosporales</taxon>
        <taxon>Streptomycetaceae</taxon>
        <taxon>Streptomyces</taxon>
    </lineage>
</organism>
<keyword evidence="2" id="KW-1185">Reference proteome</keyword>
<name>A0ABP7HSX8_9ACTN</name>
<dbReference type="Proteomes" id="UP001501009">
    <property type="component" value="Unassembled WGS sequence"/>
</dbReference>
<dbReference type="NCBIfam" id="NF041808">
    <property type="entry name" value="daptide_123"/>
    <property type="match status" value="1"/>
</dbReference>
<accession>A0ABP7HSX8</accession>
<reference evidence="2" key="1">
    <citation type="journal article" date="2019" name="Int. J. Syst. Evol. Microbiol.">
        <title>The Global Catalogue of Microorganisms (GCM) 10K type strain sequencing project: providing services to taxonomists for standard genome sequencing and annotation.</title>
        <authorList>
            <consortium name="The Broad Institute Genomics Platform"/>
            <consortium name="The Broad Institute Genome Sequencing Center for Infectious Disease"/>
            <person name="Wu L."/>
            <person name="Ma J."/>
        </authorList>
    </citation>
    <scope>NUCLEOTIDE SEQUENCE [LARGE SCALE GENOMIC DNA]</scope>
    <source>
        <strain evidence="2">JCM 17138</strain>
    </source>
</reference>
<proteinExistence type="predicted"/>
<gene>
    <name evidence="1" type="ORF">GCM10022403_038600</name>
</gene>
<dbReference type="EMBL" id="BAABDE010000017">
    <property type="protein sequence ID" value="GAA3800593.1"/>
    <property type="molecule type" value="Genomic_DNA"/>
</dbReference>
<comment type="caution">
    <text evidence="1">The sequence shown here is derived from an EMBL/GenBank/DDBJ whole genome shotgun (WGS) entry which is preliminary data.</text>
</comment>
<evidence type="ECO:0000313" key="1">
    <source>
        <dbReference type="EMBL" id="GAA3800593.1"/>
    </source>
</evidence>
<dbReference type="RefSeq" id="WP_275778034.1">
    <property type="nucleotide sequence ID" value="NZ_BAABDE010000017.1"/>
</dbReference>
<sequence>MQESKFEQDLELGLQELEAMEAPGFWSGFQEGSKISIASLVLYSTAASIAT</sequence>
<evidence type="ECO:0000313" key="2">
    <source>
        <dbReference type="Proteomes" id="UP001501009"/>
    </source>
</evidence>
<protein>
    <submittedName>
        <fullName evidence="1">Uncharacterized protein</fullName>
    </submittedName>
</protein>